<keyword evidence="2 4" id="KW-0238">DNA-binding</keyword>
<evidence type="ECO:0000256" key="3">
    <source>
        <dbReference type="ARBA" id="ARBA00023163"/>
    </source>
</evidence>
<protein>
    <submittedName>
        <fullName evidence="7">TetR family transcriptional regulator</fullName>
    </submittedName>
</protein>
<evidence type="ECO:0000259" key="6">
    <source>
        <dbReference type="PROSITE" id="PS50977"/>
    </source>
</evidence>
<dbReference type="Gene3D" id="1.10.10.60">
    <property type="entry name" value="Homeodomain-like"/>
    <property type="match status" value="1"/>
</dbReference>
<organism evidence="7 8">
    <name type="scientific">Kribbella voronezhensis</name>
    <dbReference type="NCBI Taxonomy" id="2512212"/>
    <lineage>
        <taxon>Bacteria</taxon>
        <taxon>Bacillati</taxon>
        <taxon>Actinomycetota</taxon>
        <taxon>Actinomycetes</taxon>
        <taxon>Propionibacteriales</taxon>
        <taxon>Kribbellaceae</taxon>
        <taxon>Kribbella</taxon>
    </lineage>
</organism>
<dbReference type="GO" id="GO:0003677">
    <property type="term" value="F:DNA binding"/>
    <property type="evidence" value="ECO:0007669"/>
    <property type="project" value="UniProtKB-UniRule"/>
</dbReference>
<feature type="region of interest" description="Disordered" evidence="5">
    <location>
        <begin position="1"/>
        <end position="21"/>
    </location>
</feature>
<dbReference type="SUPFAM" id="SSF46689">
    <property type="entry name" value="Homeodomain-like"/>
    <property type="match status" value="1"/>
</dbReference>
<keyword evidence="8" id="KW-1185">Reference proteome</keyword>
<evidence type="ECO:0000256" key="5">
    <source>
        <dbReference type="SAM" id="MobiDB-lite"/>
    </source>
</evidence>
<dbReference type="SUPFAM" id="SSF48498">
    <property type="entry name" value="Tetracyclin repressor-like, C-terminal domain"/>
    <property type="match status" value="1"/>
</dbReference>
<dbReference type="RefSeq" id="WP_133981584.1">
    <property type="nucleotide sequence ID" value="NZ_SOCE01000001.1"/>
</dbReference>
<comment type="caution">
    <text evidence="7">The sequence shown here is derived from an EMBL/GenBank/DDBJ whole genome shotgun (WGS) entry which is preliminary data.</text>
</comment>
<keyword evidence="1" id="KW-0805">Transcription regulation</keyword>
<evidence type="ECO:0000256" key="2">
    <source>
        <dbReference type="ARBA" id="ARBA00023125"/>
    </source>
</evidence>
<dbReference type="GO" id="GO:0045892">
    <property type="term" value="P:negative regulation of DNA-templated transcription"/>
    <property type="evidence" value="ECO:0007669"/>
    <property type="project" value="InterPro"/>
</dbReference>
<dbReference type="InterPro" id="IPR004111">
    <property type="entry name" value="Repressor_TetR_C"/>
</dbReference>
<feature type="DNA-binding region" description="H-T-H motif" evidence="4">
    <location>
        <begin position="61"/>
        <end position="80"/>
    </location>
</feature>
<reference evidence="7 8" key="1">
    <citation type="submission" date="2019-03" db="EMBL/GenBank/DDBJ databases">
        <title>Genomic Encyclopedia of Type Strains, Phase III (KMG-III): the genomes of soil and plant-associated and newly described type strains.</title>
        <authorList>
            <person name="Whitman W."/>
        </authorList>
    </citation>
    <scope>NUCLEOTIDE SEQUENCE [LARGE SCALE GENOMIC DNA]</scope>
    <source>
        <strain evidence="7 8">VKM Ac-2575</strain>
    </source>
</reference>
<evidence type="ECO:0000313" key="7">
    <source>
        <dbReference type="EMBL" id="TDU91912.1"/>
    </source>
</evidence>
<feature type="domain" description="HTH tetR-type" evidence="6">
    <location>
        <begin position="38"/>
        <end position="98"/>
    </location>
</feature>
<dbReference type="InterPro" id="IPR001647">
    <property type="entry name" value="HTH_TetR"/>
</dbReference>
<dbReference type="EMBL" id="SOCE01000001">
    <property type="protein sequence ID" value="TDU91912.1"/>
    <property type="molecule type" value="Genomic_DNA"/>
</dbReference>
<proteinExistence type="predicted"/>
<dbReference type="OrthoDB" id="329481at2"/>
<name>A0A4R7THU3_9ACTN</name>
<dbReference type="PROSITE" id="PS50977">
    <property type="entry name" value="HTH_TETR_2"/>
    <property type="match status" value="1"/>
</dbReference>
<dbReference type="Pfam" id="PF00440">
    <property type="entry name" value="TetR_N"/>
    <property type="match status" value="1"/>
</dbReference>
<gene>
    <name evidence="7" type="ORF">EV138_5525</name>
</gene>
<evidence type="ECO:0000256" key="4">
    <source>
        <dbReference type="PROSITE-ProRule" id="PRU00335"/>
    </source>
</evidence>
<dbReference type="InterPro" id="IPR009057">
    <property type="entry name" value="Homeodomain-like_sf"/>
</dbReference>
<sequence>MSKAPKGPGREPRPAQLPPGLALSWGVHPVQRRGPKPALTVEQIVATGIEFGDGQGFDAISLQKIAAHLGVSTNAMYRYVSSKDELIVLVADKAWGRAPAHILQTSGWREGSRAWVKAQIDRYAERPWLLEVPIRGAPVTPNLLHWLETLLRVLDDTGLSQHDMLGCAVLFDGHVRSYANLFRQLAASDSTPVESQAVGAFLVPRLSSAGYDKILSLYTNHEYEDTVDDDLDFGLATILDGIQALIDRSA</sequence>
<dbReference type="Gene3D" id="1.10.357.10">
    <property type="entry name" value="Tetracycline Repressor, domain 2"/>
    <property type="match status" value="1"/>
</dbReference>
<evidence type="ECO:0000313" key="8">
    <source>
        <dbReference type="Proteomes" id="UP000295151"/>
    </source>
</evidence>
<evidence type="ECO:0000256" key="1">
    <source>
        <dbReference type="ARBA" id="ARBA00023015"/>
    </source>
</evidence>
<dbReference type="Proteomes" id="UP000295151">
    <property type="component" value="Unassembled WGS sequence"/>
</dbReference>
<dbReference type="InterPro" id="IPR036271">
    <property type="entry name" value="Tet_transcr_reg_TetR-rel_C_sf"/>
</dbReference>
<keyword evidence="3" id="KW-0804">Transcription</keyword>
<accession>A0A4R7THU3</accession>
<dbReference type="AlphaFoldDB" id="A0A4R7THU3"/>
<dbReference type="Pfam" id="PF02909">
    <property type="entry name" value="TetR_C_1"/>
    <property type="match status" value="1"/>
</dbReference>